<organism evidence="5 6">
    <name type="scientific">Dactylonectria macrodidyma</name>
    <dbReference type="NCBI Taxonomy" id="307937"/>
    <lineage>
        <taxon>Eukaryota</taxon>
        <taxon>Fungi</taxon>
        <taxon>Dikarya</taxon>
        <taxon>Ascomycota</taxon>
        <taxon>Pezizomycotina</taxon>
        <taxon>Sordariomycetes</taxon>
        <taxon>Hypocreomycetidae</taxon>
        <taxon>Hypocreales</taxon>
        <taxon>Nectriaceae</taxon>
        <taxon>Dactylonectria</taxon>
    </lineage>
</organism>
<dbReference type="AlphaFoldDB" id="A0A9P9FVD9"/>
<dbReference type="PROSITE" id="PS50011">
    <property type="entry name" value="PROTEIN_KINASE_DOM"/>
    <property type="match status" value="1"/>
</dbReference>
<dbReference type="GO" id="GO:0005524">
    <property type="term" value="F:ATP binding"/>
    <property type="evidence" value="ECO:0007669"/>
    <property type="project" value="InterPro"/>
</dbReference>
<dbReference type="Gene3D" id="1.25.40.10">
    <property type="entry name" value="Tetratricopeptide repeat domain"/>
    <property type="match status" value="3"/>
</dbReference>
<dbReference type="PANTHER" id="PTHR45641:SF19">
    <property type="entry name" value="NEPHROCYSTIN-3"/>
    <property type="match status" value="1"/>
</dbReference>
<keyword evidence="5" id="KW-0808">Transferase</keyword>
<dbReference type="InterPro" id="IPR000719">
    <property type="entry name" value="Prot_kinase_dom"/>
</dbReference>
<dbReference type="PANTHER" id="PTHR45641">
    <property type="entry name" value="TETRATRICOPEPTIDE REPEAT PROTEIN (AFU_ORTHOLOGUE AFUA_6G03870)"/>
    <property type="match status" value="1"/>
</dbReference>
<dbReference type="Gene3D" id="1.10.510.10">
    <property type="entry name" value="Transferase(Phosphotransferase) domain 1"/>
    <property type="match status" value="1"/>
</dbReference>
<evidence type="ECO:0000256" key="3">
    <source>
        <dbReference type="SAM" id="MobiDB-lite"/>
    </source>
</evidence>
<feature type="compositionally biased region" description="Polar residues" evidence="3">
    <location>
        <begin position="399"/>
        <end position="431"/>
    </location>
</feature>
<dbReference type="Pfam" id="PF00069">
    <property type="entry name" value="Pkinase"/>
    <property type="match status" value="1"/>
</dbReference>
<sequence>MLSVDHSEYLTDPVRDSRLQASFRSDGRNRYTVHTHTISHRTRPRREVWMHKKDLGQGGFGFIQLQAKDATERSAAEFRVIKSVRVSDGDLAVKRALYVRELEAMVKFSHQKYTDFFVTFYGWYDSPGWIHIAMEYCELGDFQSYLASAQLCPDGRLPEDQVQDITSQVLDALCLMHGENFAHRDLKPANILIKKQPPDPWWIKLCDLGLSKRIEDTASTAIRGTPGFMPPEILGYSGNPKAVDACLGDMWCLGELVFQTLTGQATFGNYAELGKYCSGVVSFPSQPLRDVKSSESAIKFVTAVMQYKPSERLSAQNARGHAWMETESTSQTSEEFSQTLVEDPEWSMDTPFWPRSDDVSLASAEWTETIEVIPKSSTSTQKTAQEPKPRFAAAPQASGEWTETIEISSQHSTSIQATAQQTKPTVPSSETPVPLVDHLDDEAGQAKSAQFADKLNHSLASVSMPYAGIRCPPNSPVTFGQKKEESSKDIAAKELAKILKFAQDAFNNRKYKEAESLCRDGIKTHEATLGQESPALLQLRSFLGSCLVFQKRYEEGEQLLYTVLEIQQRVSGKEDLLAVMTISTIATSQFYQHRYKESEKMYEALFEMRQRLQGFDNNDTLVVLYCLGESIRFQDRFQEAEVIHRKAYEARKRVFGATHAHAIESRWALGELCRLQDRNDEAEEIHQEAAKISGRILGKDHPQTLQCLYSVGDVLRAQKKLKEAEQVYRDVFDTRERLLGAGDLLTLIVLSRIAYTLELQDQDVEAEKIYRKVAVTGAKALGAETDEVLQFRHDLARNLFILSKYDEAEALCQEVLESREKVLGKEHSDTLLSLHLLGDIYLYEERFKESEEIHRQVLQIRERVKGRTDVDTLNSLKRLATTLSRQEKHLKAEQLARDSVKRHQEAFGVDDPRTLDQIDFLARILWDQKRYQEAETFYRDCLAGKRRVLGRKDKSTILTMRYLGTILCDKKEYKEGIQLLRQAASFTETTLGADFWLTTNTKELIAQGRALSGVFNV</sequence>
<accession>A0A9P9FVD9</accession>
<dbReference type="InterPro" id="IPR008271">
    <property type="entry name" value="Ser/Thr_kinase_AS"/>
</dbReference>
<feature type="domain" description="Protein kinase" evidence="4">
    <location>
        <begin position="49"/>
        <end position="324"/>
    </location>
</feature>
<dbReference type="OrthoDB" id="10252171at2759"/>
<feature type="region of interest" description="Disordered" evidence="3">
    <location>
        <begin position="372"/>
        <end position="431"/>
    </location>
</feature>
<feature type="compositionally biased region" description="Low complexity" evidence="3">
    <location>
        <begin position="325"/>
        <end position="339"/>
    </location>
</feature>
<dbReference type="SUPFAM" id="SSF48452">
    <property type="entry name" value="TPR-like"/>
    <property type="match status" value="2"/>
</dbReference>
<dbReference type="Proteomes" id="UP000738349">
    <property type="component" value="Unassembled WGS sequence"/>
</dbReference>
<dbReference type="EMBL" id="JAGMUV010000001">
    <property type="protein sequence ID" value="KAH7176962.1"/>
    <property type="molecule type" value="Genomic_DNA"/>
</dbReference>
<feature type="compositionally biased region" description="Polar residues" evidence="3">
    <location>
        <begin position="375"/>
        <end position="384"/>
    </location>
</feature>
<keyword evidence="5" id="KW-0418">Kinase</keyword>
<evidence type="ECO:0000256" key="1">
    <source>
        <dbReference type="ARBA" id="ARBA00022737"/>
    </source>
</evidence>
<evidence type="ECO:0000313" key="5">
    <source>
        <dbReference type="EMBL" id="KAH7176962.1"/>
    </source>
</evidence>
<dbReference type="GO" id="GO:0004672">
    <property type="term" value="F:protein kinase activity"/>
    <property type="evidence" value="ECO:0007669"/>
    <property type="project" value="InterPro"/>
</dbReference>
<comment type="caution">
    <text evidence="5">The sequence shown here is derived from an EMBL/GenBank/DDBJ whole genome shotgun (WGS) entry which is preliminary data.</text>
</comment>
<dbReference type="SMART" id="SM00220">
    <property type="entry name" value="S_TKc"/>
    <property type="match status" value="1"/>
</dbReference>
<keyword evidence="1" id="KW-0677">Repeat</keyword>
<dbReference type="InterPro" id="IPR011990">
    <property type="entry name" value="TPR-like_helical_dom_sf"/>
</dbReference>
<dbReference type="SUPFAM" id="SSF56112">
    <property type="entry name" value="Protein kinase-like (PK-like)"/>
    <property type="match status" value="1"/>
</dbReference>
<dbReference type="PROSITE" id="PS00108">
    <property type="entry name" value="PROTEIN_KINASE_ST"/>
    <property type="match status" value="1"/>
</dbReference>
<evidence type="ECO:0000313" key="6">
    <source>
        <dbReference type="Proteomes" id="UP000738349"/>
    </source>
</evidence>
<dbReference type="InterPro" id="IPR019734">
    <property type="entry name" value="TPR_rpt"/>
</dbReference>
<feature type="region of interest" description="Disordered" evidence="3">
    <location>
        <begin position="325"/>
        <end position="349"/>
    </location>
</feature>
<dbReference type="InterPro" id="IPR011009">
    <property type="entry name" value="Kinase-like_dom_sf"/>
</dbReference>
<dbReference type="SMART" id="SM00028">
    <property type="entry name" value="TPR"/>
    <property type="match status" value="9"/>
</dbReference>
<name>A0A9P9FVD9_9HYPO</name>
<dbReference type="Pfam" id="PF13424">
    <property type="entry name" value="TPR_12"/>
    <property type="match status" value="4"/>
</dbReference>
<keyword evidence="2" id="KW-0802">TPR repeat</keyword>
<gene>
    <name evidence="5" type="ORF">EDB81DRAFT_773822</name>
</gene>
<evidence type="ECO:0000256" key="2">
    <source>
        <dbReference type="ARBA" id="ARBA00022803"/>
    </source>
</evidence>
<protein>
    <submittedName>
        <fullName evidence="5">Kinase-like domain-containing protein</fullName>
    </submittedName>
</protein>
<evidence type="ECO:0000259" key="4">
    <source>
        <dbReference type="PROSITE" id="PS50011"/>
    </source>
</evidence>
<dbReference type="Pfam" id="PF13374">
    <property type="entry name" value="TPR_10"/>
    <property type="match status" value="3"/>
</dbReference>
<keyword evidence="6" id="KW-1185">Reference proteome</keyword>
<reference evidence="5" key="1">
    <citation type="journal article" date="2021" name="Nat. Commun.">
        <title>Genetic determinants of endophytism in the Arabidopsis root mycobiome.</title>
        <authorList>
            <person name="Mesny F."/>
            <person name="Miyauchi S."/>
            <person name="Thiergart T."/>
            <person name="Pickel B."/>
            <person name="Atanasova L."/>
            <person name="Karlsson M."/>
            <person name="Huettel B."/>
            <person name="Barry K.W."/>
            <person name="Haridas S."/>
            <person name="Chen C."/>
            <person name="Bauer D."/>
            <person name="Andreopoulos W."/>
            <person name="Pangilinan J."/>
            <person name="LaButti K."/>
            <person name="Riley R."/>
            <person name="Lipzen A."/>
            <person name="Clum A."/>
            <person name="Drula E."/>
            <person name="Henrissat B."/>
            <person name="Kohler A."/>
            <person name="Grigoriev I.V."/>
            <person name="Martin F.M."/>
            <person name="Hacquard S."/>
        </authorList>
    </citation>
    <scope>NUCLEOTIDE SEQUENCE</scope>
    <source>
        <strain evidence="5">MPI-CAGE-AT-0147</strain>
    </source>
</reference>
<proteinExistence type="predicted"/>